<feature type="compositionally biased region" description="Basic residues" evidence="1">
    <location>
        <begin position="66"/>
        <end position="76"/>
    </location>
</feature>
<organism evidence="2">
    <name type="scientific">Anopheles darlingi</name>
    <name type="common">Mosquito</name>
    <dbReference type="NCBI Taxonomy" id="43151"/>
    <lineage>
        <taxon>Eukaryota</taxon>
        <taxon>Metazoa</taxon>
        <taxon>Ecdysozoa</taxon>
        <taxon>Arthropoda</taxon>
        <taxon>Hexapoda</taxon>
        <taxon>Insecta</taxon>
        <taxon>Pterygota</taxon>
        <taxon>Neoptera</taxon>
        <taxon>Endopterygota</taxon>
        <taxon>Diptera</taxon>
        <taxon>Nematocera</taxon>
        <taxon>Culicoidea</taxon>
        <taxon>Culicidae</taxon>
        <taxon>Anophelinae</taxon>
        <taxon>Anopheles</taxon>
    </lineage>
</organism>
<feature type="region of interest" description="Disordered" evidence="1">
    <location>
        <begin position="54"/>
        <end position="76"/>
    </location>
</feature>
<evidence type="ECO:0000313" key="2">
    <source>
        <dbReference type="EMBL" id="MBW76108.1"/>
    </source>
</evidence>
<reference evidence="2" key="1">
    <citation type="submission" date="2018-01" db="EMBL/GenBank/DDBJ databases">
        <title>An insight into the sialome of Amazonian anophelines.</title>
        <authorList>
            <person name="Ribeiro J.M."/>
            <person name="Scarpassa V."/>
            <person name="Calvo E."/>
        </authorList>
    </citation>
    <scope>NUCLEOTIDE SEQUENCE</scope>
</reference>
<sequence>MRALVGSNPGRLAICAISELLLVEAPSWAVALLVTPRSVPVPLPPPLSDCCTLTAGDSAGTDRDRHRTHRTGTGKQ</sequence>
<dbReference type="EMBL" id="GGFL01011930">
    <property type="protein sequence ID" value="MBW76108.1"/>
    <property type="molecule type" value="Transcribed_RNA"/>
</dbReference>
<name>A0A2M4DG18_ANODA</name>
<proteinExistence type="predicted"/>
<dbReference type="AlphaFoldDB" id="A0A2M4DG18"/>
<accession>A0A2M4DG18</accession>
<evidence type="ECO:0000256" key="1">
    <source>
        <dbReference type="SAM" id="MobiDB-lite"/>
    </source>
</evidence>
<protein>
    <submittedName>
        <fullName evidence="2">Putative secreted protein</fullName>
    </submittedName>
</protein>